<reference evidence="1 2" key="1">
    <citation type="submission" date="2019-02" db="EMBL/GenBank/DDBJ databases">
        <title>Deep-cultivation of Planctomycetes and their phenomic and genomic characterization uncovers novel biology.</title>
        <authorList>
            <person name="Wiegand S."/>
            <person name="Jogler M."/>
            <person name="Boedeker C."/>
            <person name="Pinto D."/>
            <person name="Vollmers J."/>
            <person name="Rivas-Marin E."/>
            <person name="Kohn T."/>
            <person name="Peeters S.H."/>
            <person name="Heuer A."/>
            <person name="Rast P."/>
            <person name="Oberbeckmann S."/>
            <person name="Bunk B."/>
            <person name="Jeske O."/>
            <person name="Meyerdierks A."/>
            <person name="Storesund J.E."/>
            <person name="Kallscheuer N."/>
            <person name="Luecker S."/>
            <person name="Lage O.M."/>
            <person name="Pohl T."/>
            <person name="Merkel B.J."/>
            <person name="Hornburger P."/>
            <person name="Mueller R.-W."/>
            <person name="Bruemmer F."/>
            <person name="Labrenz M."/>
            <person name="Spormann A.M."/>
            <person name="Op Den Camp H."/>
            <person name="Overmann J."/>
            <person name="Amann R."/>
            <person name="Jetten M.S.M."/>
            <person name="Mascher T."/>
            <person name="Medema M.H."/>
            <person name="Devos D.P."/>
            <person name="Kaster A.-K."/>
            <person name="Ovreas L."/>
            <person name="Rohde M."/>
            <person name="Galperin M.Y."/>
            <person name="Jogler C."/>
        </authorList>
    </citation>
    <scope>NUCLEOTIDE SEQUENCE [LARGE SCALE GENOMIC DNA]</scope>
    <source>
        <strain evidence="1 2">CA13</strain>
    </source>
</reference>
<accession>A0A5C5Z4C8</accession>
<proteinExistence type="predicted"/>
<evidence type="ECO:0000313" key="2">
    <source>
        <dbReference type="Proteomes" id="UP000315010"/>
    </source>
</evidence>
<dbReference type="Proteomes" id="UP000315010">
    <property type="component" value="Unassembled WGS sequence"/>
</dbReference>
<sequence>MILMRLLTKSTLGQVKDSSVSHSIDYERLTLSLGKLVVHVAINFCFSNEGLCGPTFANPVRKKHWRCRDTSYYVDWPVWLQLEEWMVT</sequence>
<evidence type="ECO:0000313" key="1">
    <source>
        <dbReference type="EMBL" id="TWT82144.1"/>
    </source>
</evidence>
<keyword evidence="2" id="KW-1185">Reference proteome</keyword>
<dbReference type="EMBL" id="SJPJ01000001">
    <property type="protein sequence ID" value="TWT82144.1"/>
    <property type="molecule type" value="Genomic_DNA"/>
</dbReference>
<gene>
    <name evidence="1" type="ORF">CA13_36050</name>
</gene>
<dbReference type="AlphaFoldDB" id="A0A5C5Z4C8"/>
<organism evidence="1 2">
    <name type="scientific">Novipirellula herctigrandis</name>
    <dbReference type="NCBI Taxonomy" id="2527986"/>
    <lineage>
        <taxon>Bacteria</taxon>
        <taxon>Pseudomonadati</taxon>
        <taxon>Planctomycetota</taxon>
        <taxon>Planctomycetia</taxon>
        <taxon>Pirellulales</taxon>
        <taxon>Pirellulaceae</taxon>
        <taxon>Novipirellula</taxon>
    </lineage>
</organism>
<name>A0A5C5Z4C8_9BACT</name>
<comment type="caution">
    <text evidence="1">The sequence shown here is derived from an EMBL/GenBank/DDBJ whole genome shotgun (WGS) entry which is preliminary data.</text>
</comment>
<protein>
    <submittedName>
        <fullName evidence="1">Uncharacterized protein</fullName>
    </submittedName>
</protein>